<dbReference type="Proteomes" id="UP000550729">
    <property type="component" value="Unassembled WGS sequence"/>
</dbReference>
<proteinExistence type="predicted"/>
<organism evidence="1 2">
    <name type="scientific">Gordonia asplenii</name>
    <dbReference type="NCBI Taxonomy" id="2725283"/>
    <lineage>
        <taxon>Bacteria</taxon>
        <taxon>Bacillati</taxon>
        <taxon>Actinomycetota</taxon>
        <taxon>Actinomycetes</taxon>
        <taxon>Mycobacteriales</taxon>
        <taxon>Gordoniaceae</taxon>
        <taxon>Gordonia</taxon>
    </lineage>
</organism>
<dbReference type="EMBL" id="JABBNB010000001">
    <property type="protein sequence ID" value="NMN99865.1"/>
    <property type="molecule type" value="Genomic_DNA"/>
</dbReference>
<comment type="caution">
    <text evidence="1">The sequence shown here is derived from an EMBL/GenBank/DDBJ whole genome shotgun (WGS) entry which is preliminary data.</text>
</comment>
<dbReference type="RefSeq" id="WP_170192351.1">
    <property type="nucleotide sequence ID" value="NZ_JABBNB010000001.1"/>
</dbReference>
<sequence length="210" mass="22732">MDPQRPVWYAAYGSNLLPERFSSYLGGSPADGAFGAHRPAPDSTPPRRSRRSTLRHPMFFAGWSVRWSGPVAFVELTPVVDAEFPCRLYLVSVAQLMHVACAENQVESVRFDGIDSLEPGAWLDLSIDPDGVSTRAKYNALLRLPDVDDVPVFTLTTARALTRGEPPAAYVDTIRRGLTSLGLSDDQARAVLAAAVRSTTSSSPSGRVAD</sequence>
<protein>
    <recommendedName>
        <fullName evidence="3">Histone deacetylase</fullName>
    </recommendedName>
</protein>
<accession>A0A848KMH1</accession>
<dbReference type="AlphaFoldDB" id="A0A848KMH1"/>
<reference evidence="1 2" key="1">
    <citation type="submission" date="2020-04" db="EMBL/GenBank/DDBJ databases">
        <title>Gordonia sp. nov. TBRC 11910.</title>
        <authorList>
            <person name="Suriyachadkun C."/>
        </authorList>
    </citation>
    <scope>NUCLEOTIDE SEQUENCE [LARGE SCALE GENOMIC DNA]</scope>
    <source>
        <strain evidence="1 2">TBRC 11910</strain>
    </source>
</reference>
<evidence type="ECO:0008006" key="3">
    <source>
        <dbReference type="Google" id="ProtNLM"/>
    </source>
</evidence>
<keyword evidence="2" id="KW-1185">Reference proteome</keyword>
<gene>
    <name evidence="1" type="ORF">HH308_01380</name>
</gene>
<evidence type="ECO:0000313" key="1">
    <source>
        <dbReference type="EMBL" id="NMN99865.1"/>
    </source>
</evidence>
<dbReference type="Gene3D" id="3.10.490.10">
    <property type="entry name" value="Gamma-glutamyl cyclotransferase-like"/>
    <property type="match status" value="1"/>
</dbReference>
<name>A0A848KMH1_9ACTN</name>
<evidence type="ECO:0000313" key="2">
    <source>
        <dbReference type="Proteomes" id="UP000550729"/>
    </source>
</evidence>